<dbReference type="Pfam" id="PF14434">
    <property type="entry name" value="Imm6"/>
    <property type="match status" value="1"/>
</dbReference>
<dbReference type="Proteomes" id="UP000633619">
    <property type="component" value="Unassembled WGS sequence"/>
</dbReference>
<organism evidence="1 2">
    <name type="scientific">Thermoactinomyces intermedius</name>
    <dbReference type="NCBI Taxonomy" id="2024"/>
    <lineage>
        <taxon>Bacteria</taxon>
        <taxon>Bacillati</taxon>
        <taxon>Bacillota</taxon>
        <taxon>Bacilli</taxon>
        <taxon>Bacillales</taxon>
        <taxon>Thermoactinomycetaceae</taxon>
        <taxon>Thermoactinomyces</taxon>
    </lineage>
</organism>
<comment type="caution">
    <text evidence="1">The sequence shown here is derived from an EMBL/GenBank/DDBJ whole genome shotgun (WGS) entry which is preliminary data.</text>
</comment>
<evidence type="ECO:0008006" key="3">
    <source>
        <dbReference type="Google" id="ProtNLM"/>
    </source>
</evidence>
<dbReference type="RefSeq" id="WP_181732902.1">
    <property type="nucleotide sequence ID" value="NZ_JACEIR010000013.1"/>
</dbReference>
<evidence type="ECO:0000313" key="2">
    <source>
        <dbReference type="Proteomes" id="UP000633619"/>
    </source>
</evidence>
<proteinExistence type="predicted"/>
<evidence type="ECO:0000313" key="1">
    <source>
        <dbReference type="EMBL" id="MBH8596234.1"/>
    </source>
</evidence>
<name>A0A8I1DFL6_THEIN</name>
<dbReference type="InterPro" id="IPR025674">
    <property type="entry name" value="Imm6"/>
</dbReference>
<dbReference type="AlphaFoldDB" id="A0A8I1DFL6"/>
<reference evidence="1 2" key="1">
    <citation type="submission" date="2020-12" db="EMBL/GenBank/DDBJ databases">
        <title>WGS of Thermoactinomyces spp.</title>
        <authorList>
            <person name="Cheng K."/>
        </authorList>
    </citation>
    <scope>NUCLEOTIDE SEQUENCE [LARGE SCALE GENOMIC DNA]</scope>
    <source>
        <strain evidence="2">CICC 10671\DSM 43846</strain>
    </source>
</reference>
<accession>A0A8I1DFL6</accession>
<dbReference type="EMBL" id="JAECVW010000011">
    <property type="protein sequence ID" value="MBH8596234.1"/>
    <property type="molecule type" value="Genomic_DNA"/>
</dbReference>
<gene>
    <name evidence="1" type="ORF">I8U20_13075</name>
</gene>
<protein>
    <recommendedName>
        <fullName evidence="3">Immunity protein Imm6</fullName>
    </recommendedName>
</protein>
<keyword evidence="2" id="KW-1185">Reference proteome</keyword>
<sequence length="168" mass="20142">MKWYKNINEDAKVAFVLTLTEKLSDQTKNYDWYDRIKRVVDMCWDWVKNRKYSAVDIYDVFADEDEALVFIEHYPGVVDNPALLSLFFCIFDGICYAIWKAYQLEKDYFPQLLESESDQSIEIFMEKIVKVNGYQEEWADRLKQYLLENYPAGSDRKIKREELLRLIA</sequence>